<accession>A0A4Q4TUH6</accession>
<feature type="region of interest" description="Disordered" evidence="1">
    <location>
        <begin position="248"/>
        <end position="299"/>
    </location>
</feature>
<evidence type="ECO:0000313" key="2">
    <source>
        <dbReference type="EMBL" id="RYP10478.1"/>
    </source>
</evidence>
<protein>
    <submittedName>
        <fullName evidence="2">Uncharacterized protein</fullName>
    </submittedName>
</protein>
<name>A0A4Q4TUH6_9PEZI</name>
<proteinExistence type="predicted"/>
<dbReference type="AlphaFoldDB" id="A0A4Q4TUH6"/>
<keyword evidence="3" id="KW-1185">Reference proteome</keyword>
<comment type="caution">
    <text evidence="2">The sequence shown here is derived from an EMBL/GenBank/DDBJ whole genome shotgun (WGS) entry which is preliminary data.</text>
</comment>
<evidence type="ECO:0000313" key="3">
    <source>
        <dbReference type="Proteomes" id="UP000293360"/>
    </source>
</evidence>
<sequence length="299" mass="33409">MCLNQMASPVQNLPYDFAYIEDVPEVITLLKRFPDHPAVTKLPEHQAISPELSGAVSHLRINSFLRNLSYYLDLPIRVRWATIARCQKGYDRDGMTAKCPPPQGRGQRLAIPGSTEIAKALPLAKEALYQFCYLSITPQQLQRWWEKNVKMLDHLTTDKASGPAKGCFEQSTIKSSSFWSHNYAPKLFELSKRHPNVHVIYVEVHFGGPSEESAQGFVHPDTEGQKNSWTRKLIRQMHHTAMLLAPSQPATEEATPSASSQRAATGTQQLTPDPQWPNPAAWANQPTAPPTTPPLVTVI</sequence>
<dbReference type="Proteomes" id="UP000293360">
    <property type="component" value="Unassembled WGS sequence"/>
</dbReference>
<organism evidence="2 3">
    <name type="scientific">Monosporascus ibericus</name>
    <dbReference type="NCBI Taxonomy" id="155417"/>
    <lineage>
        <taxon>Eukaryota</taxon>
        <taxon>Fungi</taxon>
        <taxon>Dikarya</taxon>
        <taxon>Ascomycota</taxon>
        <taxon>Pezizomycotina</taxon>
        <taxon>Sordariomycetes</taxon>
        <taxon>Xylariomycetidae</taxon>
        <taxon>Xylariales</taxon>
        <taxon>Xylariales incertae sedis</taxon>
        <taxon>Monosporascus</taxon>
    </lineage>
</organism>
<reference evidence="2 3" key="1">
    <citation type="submission" date="2018-06" db="EMBL/GenBank/DDBJ databases">
        <title>Complete Genomes of Monosporascus.</title>
        <authorList>
            <person name="Robinson A.J."/>
            <person name="Natvig D.O."/>
        </authorList>
    </citation>
    <scope>NUCLEOTIDE SEQUENCE [LARGE SCALE GENOMIC DNA]</scope>
    <source>
        <strain evidence="2 3">CBS 110550</strain>
    </source>
</reference>
<gene>
    <name evidence="2" type="ORF">DL764_000661</name>
</gene>
<evidence type="ECO:0000256" key="1">
    <source>
        <dbReference type="SAM" id="MobiDB-lite"/>
    </source>
</evidence>
<feature type="compositionally biased region" description="Polar residues" evidence="1">
    <location>
        <begin position="248"/>
        <end position="272"/>
    </location>
</feature>
<dbReference type="EMBL" id="QJNU01000018">
    <property type="protein sequence ID" value="RYP10478.1"/>
    <property type="molecule type" value="Genomic_DNA"/>
</dbReference>